<sequence>MKKLDQPIPPQALNKIGNWITKADRYPIYSPTWFRYRCYRYAVMLAVLGFFMLLVFLSQSEAVYMRPYFVFLGVAIQLLAARWIAVRICLSAISDKTKLLLIIITTCAGIFGGLIVHNLPHPNPLGYYLPATTFLPEAYLEFRDGKMRAKVPQLKQVEKIESQDTSEEIPFYPTSLGAIIYFLLMCYWGGVLDVWRYFKQKPIIELAFREEEIARYKSERNLAELKLSVLASQVEPHFLFNTLTGVRSAMVNDPERGFQMIDHLVDYLRATIPRLRSDGTSSVTSVESQLEIARAYLEVMSLRLQRLSYSIDCPEHLRNAKMPPLMLISLVENAIKHGIEPKKGNVNVRIEVREHHHEDQHRMSVSVTDDGVGFGMKSTGSGIGLSNIRERLEQMYGEQAELQISAGDINGLVATICFPMTPQEHVNLKEGL</sequence>
<dbReference type="Gene3D" id="3.30.565.10">
    <property type="entry name" value="Histidine kinase-like ATPase, C-terminal domain"/>
    <property type="match status" value="1"/>
</dbReference>
<dbReference type="InterPro" id="IPR010559">
    <property type="entry name" value="Sig_transdc_His_kin_internal"/>
</dbReference>
<evidence type="ECO:0000259" key="2">
    <source>
        <dbReference type="SMART" id="SM00387"/>
    </source>
</evidence>
<feature type="domain" description="Histidine kinase/HSP90-like ATPase" evidence="2">
    <location>
        <begin position="322"/>
        <end position="422"/>
    </location>
</feature>
<evidence type="ECO:0000313" key="4">
    <source>
        <dbReference type="Proteomes" id="UP000648257"/>
    </source>
</evidence>
<feature type="transmembrane region" description="Helical" evidence="1">
    <location>
        <begin position="38"/>
        <end position="57"/>
    </location>
</feature>
<dbReference type="Pfam" id="PF02518">
    <property type="entry name" value="HATPase_c"/>
    <property type="match status" value="1"/>
</dbReference>
<dbReference type="SUPFAM" id="SSF55874">
    <property type="entry name" value="ATPase domain of HSP90 chaperone/DNA topoisomerase II/histidine kinase"/>
    <property type="match status" value="1"/>
</dbReference>
<dbReference type="PANTHER" id="PTHR34220:SF9">
    <property type="entry name" value="SIGNAL TRANSDUCTION HISTIDINE KINASE INTERNAL REGION DOMAIN-CONTAINING PROTEIN"/>
    <property type="match status" value="1"/>
</dbReference>
<dbReference type="GO" id="GO:0016301">
    <property type="term" value="F:kinase activity"/>
    <property type="evidence" value="ECO:0007669"/>
    <property type="project" value="UniProtKB-KW"/>
</dbReference>
<accession>A0ABR6X5C8</accession>
<proteinExistence type="predicted"/>
<feature type="transmembrane region" description="Helical" evidence="1">
    <location>
        <begin position="178"/>
        <end position="198"/>
    </location>
</feature>
<keyword evidence="1" id="KW-0472">Membrane</keyword>
<dbReference type="InterPro" id="IPR050640">
    <property type="entry name" value="Bact_2-comp_sensor_kinase"/>
</dbReference>
<dbReference type="Proteomes" id="UP000648257">
    <property type="component" value="Unassembled WGS sequence"/>
</dbReference>
<keyword evidence="1" id="KW-0812">Transmembrane</keyword>
<dbReference type="InterPro" id="IPR036890">
    <property type="entry name" value="HATPase_C_sf"/>
</dbReference>
<gene>
    <name evidence="3" type="ORF">H8K52_12395</name>
</gene>
<keyword evidence="3" id="KW-0808">Transferase</keyword>
<evidence type="ECO:0000313" key="3">
    <source>
        <dbReference type="EMBL" id="MBC3808145.1"/>
    </source>
</evidence>
<organism evidence="3 4">
    <name type="scientific">Undibacterium seohonense</name>
    <dbReference type="NCBI Taxonomy" id="1344950"/>
    <lineage>
        <taxon>Bacteria</taxon>
        <taxon>Pseudomonadati</taxon>
        <taxon>Pseudomonadota</taxon>
        <taxon>Betaproteobacteria</taxon>
        <taxon>Burkholderiales</taxon>
        <taxon>Oxalobacteraceae</taxon>
        <taxon>Undibacterium</taxon>
    </lineage>
</organism>
<reference evidence="3 4" key="1">
    <citation type="submission" date="2020-08" db="EMBL/GenBank/DDBJ databases">
        <title>Novel species isolated from subtropical streams in China.</title>
        <authorList>
            <person name="Lu H."/>
        </authorList>
    </citation>
    <scope>NUCLEOTIDE SEQUENCE [LARGE SCALE GENOMIC DNA]</scope>
    <source>
        <strain evidence="3 4">KACC 16656</strain>
    </source>
</reference>
<keyword evidence="3" id="KW-0418">Kinase</keyword>
<feature type="transmembrane region" description="Helical" evidence="1">
    <location>
        <begin position="69"/>
        <end position="90"/>
    </location>
</feature>
<dbReference type="PANTHER" id="PTHR34220">
    <property type="entry name" value="SENSOR HISTIDINE KINASE YPDA"/>
    <property type="match status" value="1"/>
</dbReference>
<keyword evidence="1" id="KW-1133">Transmembrane helix</keyword>
<dbReference type="SMART" id="SM00387">
    <property type="entry name" value="HATPase_c"/>
    <property type="match status" value="1"/>
</dbReference>
<dbReference type="Pfam" id="PF06580">
    <property type="entry name" value="His_kinase"/>
    <property type="match status" value="1"/>
</dbReference>
<dbReference type="InterPro" id="IPR003594">
    <property type="entry name" value="HATPase_dom"/>
</dbReference>
<name>A0ABR6X5C8_9BURK</name>
<dbReference type="EMBL" id="JACOFW010000013">
    <property type="protein sequence ID" value="MBC3808145.1"/>
    <property type="molecule type" value="Genomic_DNA"/>
</dbReference>
<evidence type="ECO:0000256" key="1">
    <source>
        <dbReference type="SAM" id="Phobius"/>
    </source>
</evidence>
<protein>
    <submittedName>
        <fullName evidence="3">Histidine kinase</fullName>
    </submittedName>
</protein>
<feature type="transmembrane region" description="Helical" evidence="1">
    <location>
        <begin position="99"/>
        <end position="119"/>
    </location>
</feature>
<dbReference type="RefSeq" id="WP_186923221.1">
    <property type="nucleotide sequence ID" value="NZ_JACOFW010000013.1"/>
</dbReference>
<comment type="caution">
    <text evidence="3">The sequence shown here is derived from an EMBL/GenBank/DDBJ whole genome shotgun (WGS) entry which is preliminary data.</text>
</comment>
<keyword evidence="4" id="KW-1185">Reference proteome</keyword>